<dbReference type="AlphaFoldDB" id="A0A511Z153"/>
<dbReference type="Proteomes" id="UP000321484">
    <property type="component" value="Unassembled WGS sequence"/>
</dbReference>
<organism evidence="1 2">
    <name type="scientific">Actinotalea fermentans</name>
    <dbReference type="NCBI Taxonomy" id="43671"/>
    <lineage>
        <taxon>Bacteria</taxon>
        <taxon>Bacillati</taxon>
        <taxon>Actinomycetota</taxon>
        <taxon>Actinomycetes</taxon>
        <taxon>Micrococcales</taxon>
        <taxon>Cellulomonadaceae</taxon>
        <taxon>Actinotalea</taxon>
    </lineage>
</organism>
<evidence type="ECO:0000313" key="1">
    <source>
        <dbReference type="EMBL" id="GEN81190.1"/>
    </source>
</evidence>
<dbReference type="OrthoDB" id="4826692at2"/>
<dbReference type="EMBL" id="BJYK01000009">
    <property type="protein sequence ID" value="GEN81190.1"/>
    <property type="molecule type" value="Genomic_DNA"/>
</dbReference>
<accession>A0A511Z153</accession>
<gene>
    <name evidence="1" type="ORF">AFE02nite_29240</name>
</gene>
<sequence>MQRTPEYDAFGPWTYRVRTPEEVPRLYREHGVELETAHLVLKVPRAIDRREANPEMHLYDHLVVAGKETLTVLSRKGDTYQTVQLPYRQIAAIEHSVSMLDGRLVIHDVDGLQRGGVAVALRYSAVSRGAMAELLDVVRTEALAARDPAERPGRTPLPTSRLADLDDIDAGLVTTQLELADQRPGLVLLGAHPRAIVPRRGGALRHWLDRHRPVTLHAALVCADAGTLEFVHRREWFTSHPRPAWSIAHTVLLTAGVTAVGSHEHPKYVGAYRVQIASGRSRVELACPDGAESLAAIAGALAGVRAI</sequence>
<keyword evidence="2" id="KW-1185">Reference proteome</keyword>
<evidence type="ECO:0000313" key="2">
    <source>
        <dbReference type="Proteomes" id="UP000321484"/>
    </source>
</evidence>
<reference evidence="1 2" key="1">
    <citation type="submission" date="2019-07" db="EMBL/GenBank/DDBJ databases">
        <title>Whole genome shotgun sequence of Actinotalea fermentans NBRC 105374.</title>
        <authorList>
            <person name="Hosoyama A."/>
            <person name="Uohara A."/>
            <person name="Ohji S."/>
            <person name="Ichikawa N."/>
        </authorList>
    </citation>
    <scope>NUCLEOTIDE SEQUENCE [LARGE SCALE GENOMIC DNA]</scope>
    <source>
        <strain evidence="1 2">NBRC 105374</strain>
    </source>
</reference>
<proteinExistence type="predicted"/>
<protein>
    <submittedName>
        <fullName evidence="1">Uncharacterized protein</fullName>
    </submittedName>
</protein>
<name>A0A511Z153_9CELL</name>
<comment type="caution">
    <text evidence="1">The sequence shown here is derived from an EMBL/GenBank/DDBJ whole genome shotgun (WGS) entry which is preliminary data.</text>
</comment>
<dbReference type="RefSeq" id="WP_052113943.1">
    <property type="nucleotide sequence ID" value="NZ_BJYK01000009.1"/>
</dbReference>